<dbReference type="SMART" id="SM00487">
    <property type="entry name" value="DEXDc"/>
    <property type="match status" value="1"/>
</dbReference>
<organism evidence="3 4">
    <name type="scientific">Anaerohalosphaera lusitana</name>
    <dbReference type="NCBI Taxonomy" id="1936003"/>
    <lineage>
        <taxon>Bacteria</taxon>
        <taxon>Pseudomonadati</taxon>
        <taxon>Planctomycetota</taxon>
        <taxon>Phycisphaerae</taxon>
        <taxon>Sedimentisphaerales</taxon>
        <taxon>Anaerohalosphaeraceae</taxon>
        <taxon>Anaerohalosphaera</taxon>
    </lineage>
</organism>
<dbReference type="KEGG" id="alus:STSP2_01078"/>
<dbReference type="PANTHER" id="PTHR47396">
    <property type="entry name" value="TYPE I RESTRICTION ENZYME ECOKI R PROTEIN"/>
    <property type="match status" value="1"/>
</dbReference>
<evidence type="ECO:0000259" key="2">
    <source>
        <dbReference type="PROSITE" id="PS51194"/>
    </source>
</evidence>
<dbReference type="InterPro" id="IPR014001">
    <property type="entry name" value="Helicase_ATP-bd"/>
</dbReference>
<dbReference type="RefSeq" id="WP_146660502.1">
    <property type="nucleotide sequence ID" value="NZ_CP019791.1"/>
</dbReference>
<evidence type="ECO:0000259" key="1">
    <source>
        <dbReference type="PROSITE" id="PS51192"/>
    </source>
</evidence>
<dbReference type="Pfam" id="PF00271">
    <property type="entry name" value="Helicase_C"/>
    <property type="match status" value="1"/>
</dbReference>
<dbReference type="GO" id="GO:0005524">
    <property type="term" value="F:ATP binding"/>
    <property type="evidence" value="ECO:0007669"/>
    <property type="project" value="InterPro"/>
</dbReference>
<dbReference type="SMART" id="SM00490">
    <property type="entry name" value="HELICc"/>
    <property type="match status" value="1"/>
</dbReference>
<dbReference type="EMBL" id="CP019791">
    <property type="protein sequence ID" value="AQT67926.1"/>
    <property type="molecule type" value="Genomic_DNA"/>
</dbReference>
<dbReference type="PROSITE" id="PS51194">
    <property type="entry name" value="HELICASE_CTER"/>
    <property type="match status" value="1"/>
</dbReference>
<keyword evidence="3" id="KW-0378">Hydrolase</keyword>
<keyword evidence="3" id="KW-0347">Helicase</keyword>
<dbReference type="InterPro" id="IPR027417">
    <property type="entry name" value="P-loop_NTPase"/>
</dbReference>
<dbReference type="GO" id="GO:0003677">
    <property type="term" value="F:DNA binding"/>
    <property type="evidence" value="ECO:0007669"/>
    <property type="project" value="InterPro"/>
</dbReference>
<dbReference type="Pfam" id="PF04851">
    <property type="entry name" value="ResIII"/>
    <property type="match status" value="1"/>
</dbReference>
<accession>A0A1U9NK84</accession>
<dbReference type="InterPro" id="IPR006935">
    <property type="entry name" value="Helicase/UvrB_N"/>
</dbReference>
<proteinExistence type="predicted"/>
<dbReference type="Gene3D" id="3.40.50.300">
    <property type="entry name" value="P-loop containing nucleotide triphosphate hydrolases"/>
    <property type="match status" value="2"/>
</dbReference>
<evidence type="ECO:0000313" key="4">
    <source>
        <dbReference type="Proteomes" id="UP000189674"/>
    </source>
</evidence>
<dbReference type="PROSITE" id="PS51192">
    <property type="entry name" value="HELICASE_ATP_BIND_1"/>
    <property type="match status" value="1"/>
</dbReference>
<gene>
    <name evidence="3" type="ORF">STSP2_01078</name>
</gene>
<dbReference type="InterPro" id="IPR050742">
    <property type="entry name" value="Helicase_Restrict-Modif_Enz"/>
</dbReference>
<reference evidence="4" key="1">
    <citation type="submission" date="2017-02" db="EMBL/GenBank/DDBJ databases">
        <title>Comparative genomics and description of representatives of a novel lineage of planctomycetes thriving in anoxic sediments.</title>
        <authorList>
            <person name="Spring S."/>
            <person name="Bunk B."/>
            <person name="Sproer C."/>
        </authorList>
    </citation>
    <scope>NUCLEOTIDE SEQUENCE [LARGE SCALE GENOMIC DNA]</scope>
    <source>
        <strain evidence="4">ST-NAGAB-D1</strain>
    </source>
</reference>
<protein>
    <submittedName>
        <fullName evidence="3">UvsW helicase</fullName>
    </submittedName>
</protein>
<dbReference type="GO" id="GO:0004386">
    <property type="term" value="F:helicase activity"/>
    <property type="evidence" value="ECO:0007669"/>
    <property type="project" value="UniProtKB-KW"/>
</dbReference>
<dbReference type="OrthoDB" id="9802848at2"/>
<keyword evidence="3" id="KW-0547">Nucleotide-binding</keyword>
<feature type="domain" description="Helicase C-terminal" evidence="2">
    <location>
        <begin position="233"/>
        <end position="384"/>
    </location>
</feature>
<evidence type="ECO:0000313" key="3">
    <source>
        <dbReference type="EMBL" id="AQT67926.1"/>
    </source>
</evidence>
<keyword evidence="3" id="KW-0067">ATP-binding</keyword>
<dbReference type="SUPFAM" id="SSF52540">
    <property type="entry name" value="P-loop containing nucleoside triphosphate hydrolases"/>
    <property type="match status" value="1"/>
</dbReference>
<name>A0A1U9NK84_9BACT</name>
<dbReference type="STRING" id="1936003.STSP2_01078"/>
<dbReference type="AlphaFoldDB" id="A0A1U9NK84"/>
<dbReference type="GO" id="GO:0016787">
    <property type="term" value="F:hydrolase activity"/>
    <property type="evidence" value="ECO:0007669"/>
    <property type="project" value="InterPro"/>
</dbReference>
<dbReference type="PANTHER" id="PTHR47396:SF1">
    <property type="entry name" value="ATP-DEPENDENT HELICASE IRC3-RELATED"/>
    <property type="match status" value="1"/>
</dbReference>
<feature type="domain" description="Helicase ATP-binding" evidence="1">
    <location>
        <begin position="18"/>
        <end position="176"/>
    </location>
</feature>
<sequence>MVIQLRPYQQEAIDAVYQHLRERDDNPCVVLPTGTGKGVVLGQIATDAVTRWGGRVLVLAHVKELLEQNAEKIQLLCDDLDVGIYSAGMNRRDTDHPVIVAGIQSVYRRACELGAFDLVIVDEAHLIAPDGEGMYRQFLGDAKIINPNLRVIGLTATPYRMKGGMICKPENILNHVCYEAGIKEMIVQGYLSKLKSRSGKVRADLDGLHVRGGEFIASEMESAMDQDSLVRNACREIVELTKDRNSVLIFTTSITHCEHVAAEISRLSKQECAMITGDTPSDERAEIINRFKGNTVKSDLFGGTKPPLKYLANVNVLTTGFDAANIDCVVLLRPTASVGLFVQMIGRGTRLHPGKEDCLVLDYGGNVLRHGPVDAVVLPEELAGGGEAPARECPECNSLIHAAYTVCPECGHQFPPPGANDNLTDRADSSAILSGEVEDTDYKVRDVFYSVHIKRAADDDHPKTMRIEYCIGWQLYVSEWVCPEHSGWARQKFEKWWSQRSIVPAPQTAHEAVMLAEDGALARTRMVTVRTVSGENYDRVIGYEVGEKPDYCPEPGWNDDVGSYENNEPAYAFDDDDLPF</sequence>
<dbReference type="Proteomes" id="UP000189674">
    <property type="component" value="Chromosome"/>
</dbReference>
<dbReference type="InterPro" id="IPR001650">
    <property type="entry name" value="Helicase_C-like"/>
</dbReference>
<keyword evidence="4" id="KW-1185">Reference proteome</keyword>
<dbReference type="GO" id="GO:0005829">
    <property type="term" value="C:cytosol"/>
    <property type="evidence" value="ECO:0007669"/>
    <property type="project" value="TreeGrafter"/>
</dbReference>